<evidence type="ECO:0000313" key="1">
    <source>
        <dbReference type="EMBL" id="MBA0583639.1"/>
    </source>
</evidence>
<comment type="caution">
    <text evidence="1">The sequence shown here is derived from an EMBL/GenBank/DDBJ whole genome shotgun (WGS) entry which is preliminary data.</text>
</comment>
<accession>A0A7J8P311</accession>
<dbReference type="EMBL" id="JABEZZ010000004">
    <property type="protein sequence ID" value="MBA0583639.1"/>
    <property type="molecule type" value="Genomic_DNA"/>
</dbReference>
<sequence length="39" mass="4420">MRISPLLVTVLRRPSACLTSFLSSKLSGFGDLRTKWRII</sequence>
<organism evidence="1 2">
    <name type="scientific">Gossypium raimondii</name>
    <name type="common">Peruvian cotton</name>
    <name type="synonym">Gossypium klotzschianum subsp. raimondii</name>
    <dbReference type="NCBI Taxonomy" id="29730"/>
    <lineage>
        <taxon>Eukaryota</taxon>
        <taxon>Viridiplantae</taxon>
        <taxon>Streptophyta</taxon>
        <taxon>Embryophyta</taxon>
        <taxon>Tracheophyta</taxon>
        <taxon>Spermatophyta</taxon>
        <taxon>Magnoliopsida</taxon>
        <taxon>eudicotyledons</taxon>
        <taxon>Gunneridae</taxon>
        <taxon>Pentapetalae</taxon>
        <taxon>rosids</taxon>
        <taxon>malvids</taxon>
        <taxon>Malvales</taxon>
        <taxon>Malvaceae</taxon>
        <taxon>Malvoideae</taxon>
        <taxon>Gossypium</taxon>
    </lineage>
</organism>
<name>A0A7J8P311_GOSRA</name>
<dbReference type="AlphaFoldDB" id="A0A7J8P311"/>
<gene>
    <name evidence="1" type="ORF">Gorai_014488</name>
</gene>
<reference evidence="1 2" key="1">
    <citation type="journal article" date="2019" name="Genome Biol. Evol.">
        <title>Insights into the evolution of the New World diploid cottons (Gossypium, subgenus Houzingenia) based on genome sequencing.</title>
        <authorList>
            <person name="Grover C.E."/>
            <person name="Arick M.A. 2nd"/>
            <person name="Thrash A."/>
            <person name="Conover J.L."/>
            <person name="Sanders W.S."/>
            <person name="Peterson D.G."/>
            <person name="Frelichowski J.E."/>
            <person name="Scheffler J.A."/>
            <person name="Scheffler B.E."/>
            <person name="Wendel J.F."/>
        </authorList>
    </citation>
    <scope>NUCLEOTIDE SEQUENCE [LARGE SCALE GENOMIC DNA]</scope>
    <source>
        <strain evidence="1">8</strain>
        <tissue evidence="1">Leaf</tissue>
    </source>
</reference>
<proteinExistence type="predicted"/>
<protein>
    <submittedName>
        <fullName evidence="1">Uncharacterized protein</fullName>
    </submittedName>
</protein>
<dbReference type="Proteomes" id="UP000593578">
    <property type="component" value="Unassembled WGS sequence"/>
</dbReference>
<feature type="non-terminal residue" evidence="1">
    <location>
        <position position="39"/>
    </location>
</feature>
<evidence type="ECO:0000313" key="2">
    <source>
        <dbReference type="Proteomes" id="UP000593578"/>
    </source>
</evidence>